<evidence type="ECO:0000256" key="4">
    <source>
        <dbReference type="ARBA" id="ARBA00022452"/>
    </source>
</evidence>
<keyword evidence="5" id="KW-0812">Transmembrane</keyword>
<keyword evidence="9" id="KW-1185">Reference proteome</keyword>
<dbReference type="PANTHER" id="PTHR30026:SF20">
    <property type="entry name" value="OUTER MEMBRANE PROTEIN TOLC"/>
    <property type="match status" value="1"/>
</dbReference>
<dbReference type="GO" id="GO:0009279">
    <property type="term" value="C:cell outer membrane"/>
    <property type="evidence" value="ECO:0007669"/>
    <property type="project" value="UniProtKB-SubCell"/>
</dbReference>
<dbReference type="Pfam" id="PF02321">
    <property type="entry name" value="OEP"/>
    <property type="match status" value="1"/>
</dbReference>
<sequence length="448" mass="50278">MRNLQIIILMFCISCYGYGQTQLSIEQSKSMAVKNNNKIKNSVLEVDAAKESKKEMFTNYFPKVTASAIGMQALDPLLEIKMKGGNLPIYDGNPASLANAAQFAYMPDVNMGLFNQVGLGYVSVLQPVYAGGKIKTANNLTSLNVKVKEQQQVLTANEVILITEQQYWQVIILQEKQKTLEGYIRFLDTLYRQVNTAFKSGIIIKNDLLKVTIKQQELQVSKMQLANGRKLALMQLCQTIGADYNSDIMLNSDLTDFSAPENYFVDRNTALPNRAEYQLLEKAVEASKLETKMKKADYLPSFGVGAVGYYMDQLESNLDGAANGMVYASLNIPISEWWGAKHKLKELKNRESIAKNTLEDNKGLLSLQMEKAWTNLTELNDKIHLMEAALLQTEENLLVSQKGYTNGILQLSDLLEAEALKIDTKNKLIEAKSQYRISLTIYLQVTAR</sequence>
<reference evidence="8 9" key="1">
    <citation type="submission" date="2018-08" db="EMBL/GenBank/DDBJ databases">
        <title>Genomic Encyclopedia of Archaeal and Bacterial Type Strains, Phase II (KMG-II): from individual species to whole genera.</title>
        <authorList>
            <person name="Goeker M."/>
        </authorList>
    </citation>
    <scope>NUCLEOTIDE SEQUENCE [LARGE SCALE GENOMIC DNA]</scope>
    <source>
        <strain evidence="8 9">DSM 100880</strain>
    </source>
</reference>
<evidence type="ECO:0000313" key="8">
    <source>
        <dbReference type="EMBL" id="REG99443.1"/>
    </source>
</evidence>
<dbReference type="InterPro" id="IPR051906">
    <property type="entry name" value="TolC-like"/>
</dbReference>
<evidence type="ECO:0000313" key="9">
    <source>
        <dbReference type="Proteomes" id="UP000257136"/>
    </source>
</evidence>
<dbReference type="GO" id="GO:0015562">
    <property type="term" value="F:efflux transmembrane transporter activity"/>
    <property type="evidence" value="ECO:0007669"/>
    <property type="project" value="InterPro"/>
</dbReference>
<dbReference type="RefSeq" id="WP_115812093.1">
    <property type="nucleotide sequence ID" value="NZ_QUNI01000004.1"/>
</dbReference>
<evidence type="ECO:0000256" key="5">
    <source>
        <dbReference type="ARBA" id="ARBA00022692"/>
    </source>
</evidence>
<evidence type="ECO:0000256" key="1">
    <source>
        <dbReference type="ARBA" id="ARBA00004442"/>
    </source>
</evidence>
<protein>
    <submittedName>
        <fullName evidence="8">Outer membrane protein TolC</fullName>
    </submittedName>
</protein>
<keyword evidence="4" id="KW-1134">Transmembrane beta strand</keyword>
<evidence type="ECO:0000256" key="2">
    <source>
        <dbReference type="ARBA" id="ARBA00007613"/>
    </source>
</evidence>
<comment type="caution">
    <text evidence="8">The sequence shown here is derived from an EMBL/GenBank/DDBJ whole genome shotgun (WGS) entry which is preliminary data.</text>
</comment>
<evidence type="ECO:0000256" key="7">
    <source>
        <dbReference type="ARBA" id="ARBA00023237"/>
    </source>
</evidence>
<dbReference type="InterPro" id="IPR003423">
    <property type="entry name" value="OMP_efflux"/>
</dbReference>
<dbReference type="PANTHER" id="PTHR30026">
    <property type="entry name" value="OUTER MEMBRANE PROTEIN TOLC"/>
    <property type="match status" value="1"/>
</dbReference>
<keyword evidence="7" id="KW-0998">Cell outer membrane</keyword>
<name>A0A3E0ENX5_9FLAO</name>
<dbReference type="EMBL" id="QUNI01000004">
    <property type="protein sequence ID" value="REG99443.1"/>
    <property type="molecule type" value="Genomic_DNA"/>
</dbReference>
<dbReference type="GO" id="GO:1990281">
    <property type="term" value="C:efflux pump complex"/>
    <property type="evidence" value="ECO:0007669"/>
    <property type="project" value="TreeGrafter"/>
</dbReference>
<dbReference type="Proteomes" id="UP000257136">
    <property type="component" value="Unassembled WGS sequence"/>
</dbReference>
<organism evidence="8 9">
    <name type="scientific">Flavobacterium aquicola</name>
    <dbReference type="NCBI Taxonomy" id="1682742"/>
    <lineage>
        <taxon>Bacteria</taxon>
        <taxon>Pseudomonadati</taxon>
        <taxon>Bacteroidota</taxon>
        <taxon>Flavobacteriia</taxon>
        <taxon>Flavobacteriales</taxon>
        <taxon>Flavobacteriaceae</taxon>
        <taxon>Flavobacterium</taxon>
    </lineage>
</organism>
<dbReference type="AlphaFoldDB" id="A0A3E0ENX5"/>
<evidence type="ECO:0000256" key="6">
    <source>
        <dbReference type="ARBA" id="ARBA00023136"/>
    </source>
</evidence>
<proteinExistence type="inferred from homology"/>
<comment type="similarity">
    <text evidence="2">Belongs to the outer membrane factor (OMF) (TC 1.B.17) family.</text>
</comment>
<accession>A0A3E0ENX5</accession>
<evidence type="ECO:0000256" key="3">
    <source>
        <dbReference type="ARBA" id="ARBA00022448"/>
    </source>
</evidence>
<dbReference type="SUPFAM" id="SSF56954">
    <property type="entry name" value="Outer membrane efflux proteins (OEP)"/>
    <property type="match status" value="1"/>
</dbReference>
<gene>
    <name evidence="8" type="ORF">C8P67_10461</name>
</gene>
<keyword evidence="6" id="KW-0472">Membrane</keyword>
<comment type="subcellular location">
    <subcellularLocation>
        <location evidence="1">Cell outer membrane</location>
    </subcellularLocation>
</comment>
<dbReference type="OrthoDB" id="9807719at2"/>
<keyword evidence="3" id="KW-0813">Transport</keyword>
<dbReference type="GO" id="GO:0015288">
    <property type="term" value="F:porin activity"/>
    <property type="evidence" value="ECO:0007669"/>
    <property type="project" value="TreeGrafter"/>
</dbReference>
<dbReference type="Gene3D" id="1.20.1600.10">
    <property type="entry name" value="Outer membrane efflux proteins (OEP)"/>
    <property type="match status" value="1"/>
</dbReference>